<accession>A0A1I1EDL7</accession>
<evidence type="ECO:0000256" key="1">
    <source>
        <dbReference type="SAM" id="Phobius"/>
    </source>
</evidence>
<keyword evidence="3" id="KW-1185">Reference proteome</keyword>
<organism evidence="2 3">
    <name type="scientific">Fructobacillus durionis</name>
    <dbReference type="NCBI Taxonomy" id="283737"/>
    <lineage>
        <taxon>Bacteria</taxon>
        <taxon>Bacillati</taxon>
        <taxon>Bacillota</taxon>
        <taxon>Bacilli</taxon>
        <taxon>Lactobacillales</taxon>
        <taxon>Lactobacillaceae</taxon>
        <taxon>Fructobacillus</taxon>
    </lineage>
</organism>
<dbReference type="EMBL" id="FOLI01000001">
    <property type="protein sequence ID" value="SFB84682.1"/>
    <property type="molecule type" value="Genomic_DNA"/>
</dbReference>
<keyword evidence="1" id="KW-0472">Membrane</keyword>
<gene>
    <name evidence="2" type="ORF">SAMN05660453_0413</name>
</gene>
<name>A0A1I1EDL7_9LACO</name>
<dbReference type="AlphaFoldDB" id="A0A1I1EDL7"/>
<feature type="transmembrane region" description="Helical" evidence="1">
    <location>
        <begin position="92"/>
        <end position="110"/>
    </location>
</feature>
<sequence>MDSVKNTFNRSLVNWLIALFIVAIVLPYIGSVRSWSTIFKVVFMYFIVNGGFALAFGYAIRRKGFRFYWIFAQFLVFGLLSNYLFSIVNESYGYYLAFLYLILTCFTFFANNDDDLDENELPVDGGYQDV</sequence>
<proteinExistence type="predicted"/>
<feature type="transmembrane region" description="Helical" evidence="1">
    <location>
        <begin position="12"/>
        <end position="30"/>
    </location>
</feature>
<feature type="transmembrane region" description="Helical" evidence="1">
    <location>
        <begin position="42"/>
        <end position="60"/>
    </location>
</feature>
<protein>
    <submittedName>
        <fullName evidence="2">Uncharacterized protein</fullName>
    </submittedName>
</protein>
<dbReference type="STRING" id="283737.SAMN05660453_0413"/>
<evidence type="ECO:0000313" key="2">
    <source>
        <dbReference type="EMBL" id="SFB84682.1"/>
    </source>
</evidence>
<evidence type="ECO:0000313" key="3">
    <source>
        <dbReference type="Proteomes" id="UP000199376"/>
    </source>
</evidence>
<dbReference type="RefSeq" id="WP_143404265.1">
    <property type="nucleotide sequence ID" value="NZ_FOLI01000001.1"/>
</dbReference>
<keyword evidence="1" id="KW-0812">Transmembrane</keyword>
<dbReference type="OrthoDB" id="2329963at2"/>
<reference evidence="2 3" key="1">
    <citation type="submission" date="2016-10" db="EMBL/GenBank/DDBJ databases">
        <authorList>
            <person name="de Groot N.N."/>
        </authorList>
    </citation>
    <scope>NUCLEOTIDE SEQUENCE [LARGE SCALE GENOMIC DNA]</scope>
    <source>
        <strain evidence="2 3">DSM 19113</strain>
    </source>
</reference>
<feature type="transmembrane region" description="Helical" evidence="1">
    <location>
        <begin position="67"/>
        <end position="86"/>
    </location>
</feature>
<dbReference type="Proteomes" id="UP000199376">
    <property type="component" value="Unassembled WGS sequence"/>
</dbReference>
<keyword evidence="1" id="KW-1133">Transmembrane helix</keyword>